<sequence>MAEHLSQSEADALMAMEKHAEAGATYRFPAKGERLSIPLLAADEKENFHVDINRRSIALYKCTFNGRARGNLILARLDLNGSPHRNPDGEEIDCPHLHLYREGYGDKWAYPLPDGIFSDLANLKTVCQDFLAYFKVVSPPQITSDLLA</sequence>
<dbReference type="HOGENOM" id="CLU_144223_0_0_5"/>
<dbReference type="STRING" id="394.NGR_c14850"/>
<evidence type="ECO:0000313" key="2">
    <source>
        <dbReference type="Proteomes" id="UP000001054"/>
    </source>
</evidence>
<protein>
    <submittedName>
        <fullName evidence="1">Prophage protein</fullName>
    </submittedName>
</protein>
<keyword evidence="2" id="KW-1185">Reference proteome</keyword>
<dbReference type="Pfam" id="PF22398">
    <property type="entry name" value="DUF6978"/>
    <property type="match status" value="1"/>
</dbReference>
<name>C3MCH7_SINFN</name>
<proteinExistence type="predicted"/>
<evidence type="ECO:0000313" key="1">
    <source>
        <dbReference type="EMBL" id="ACP25256.1"/>
    </source>
</evidence>
<dbReference type="AlphaFoldDB" id="C3MCH7"/>
<accession>C3MCH7</accession>
<dbReference type="Proteomes" id="UP000001054">
    <property type="component" value="Chromosome"/>
</dbReference>
<gene>
    <name evidence="1" type="ordered locus">NGR_c14850</name>
</gene>
<dbReference type="OrthoDB" id="1550866at2"/>
<organism evidence="1 2">
    <name type="scientific">Sinorhizobium fredii (strain NBRC 101917 / NGR234)</name>
    <dbReference type="NCBI Taxonomy" id="394"/>
    <lineage>
        <taxon>Bacteria</taxon>
        <taxon>Pseudomonadati</taxon>
        <taxon>Pseudomonadota</taxon>
        <taxon>Alphaproteobacteria</taxon>
        <taxon>Hyphomicrobiales</taxon>
        <taxon>Rhizobiaceae</taxon>
        <taxon>Sinorhizobium/Ensifer group</taxon>
        <taxon>Sinorhizobium</taxon>
    </lineage>
</organism>
<dbReference type="KEGG" id="rhi:NGR_c14850"/>
<dbReference type="EMBL" id="CP001389">
    <property type="protein sequence ID" value="ACP25256.1"/>
    <property type="molecule type" value="Genomic_DNA"/>
</dbReference>
<dbReference type="RefSeq" id="WP_012708028.1">
    <property type="nucleotide sequence ID" value="NC_012587.1"/>
</dbReference>
<dbReference type="InterPro" id="IPR053916">
    <property type="entry name" value="DUF6978"/>
</dbReference>
<dbReference type="eggNOG" id="ENOG5032V4C">
    <property type="taxonomic scope" value="Bacteria"/>
</dbReference>
<reference evidence="1 2" key="1">
    <citation type="journal article" date="2009" name="Appl. Environ. Microbiol.">
        <title>Rhizobium sp. strain NGR234 possesses a remarkable number of secretion systems.</title>
        <authorList>
            <person name="Schmeisser C."/>
            <person name="Liesegang H."/>
            <person name="Krysciak D."/>
            <person name="Bakkou N."/>
            <person name="Le Quere A."/>
            <person name="Wollherr A."/>
            <person name="Heinemeyer I."/>
            <person name="Morgenstern B."/>
            <person name="Pommerening-Roeser A."/>
            <person name="Flores M."/>
            <person name="Palacios R."/>
            <person name="Brenner S."/>
            <person name="Gottschalk G."/>
            <person name="Schmitz R.A."/>
            <person name="Broughton W.J."/>
            <person name="Perret X."/>
            <person name="Strittmatter A.W."/>
            <person name="Streit W.R."/>
        </authorList>
    </citation>
    <scope>NUCLEOTIDE SEQUENCE [LARGE SCALE GENOMIC DNA]</scope>
    <source>
        <strain evidence="2">NBRC 101917 / NGR234</strain>
    </source>
</reference>